<accession>A0A7C4H975</accession>
<dbReference type="PANTHER" id="PTHR43432:SF3">
    <property type="entry name" value="SLR0285 PROTEIN"/>
    <property type="match status" value="1"/>
</dbReference>
<comment type="caution">
    <text evidence="5">The sequence shown here is derived from an EMBL/GenBank/DDBJ whole genome shotgun (WGS) entry which is preliminary data.</text>
</comment>
<dbReference type="AlphaFoldDB" id="A0A7C4H975"/>
<dbReference type="InterPro" id="IPR007197">
    <property type="entry name" value="rSAM"/>
</dbReference>
<evidence type="ECO:0000256" key="3">
    <source>
        <dbReference type="ARBA" id="ARBA00023014"/>
    </source>
</evidence>
<dbReference type="GO" id="GO:0046872">
    <property type="term" value="F:metal ion binding"/>
    <property type="evidence" value="ECO:0007669"/>
    <property type="project" value="UniProtKB-KW"/>
</dbReference>
<dbReference type="InterPro" id="IPR040086">
    <property type="entry name" value="MJ0683-like"/>
</dbReference>
<dbReference type="GO" id="GO:0051536">
    <property type="term" value="F:iron-sulfur cluster binding"/>
    <property type="evidence" value="ECO:0007669"/>
    <property type="project" value="UniProtKB-KW"/>
</dbReference>
<evidence type="ECO:0000259" key="4">
    <source>
        <dbReference type="PROSITE" id="PS51918"/>
    </source>
</evidence>
<keyword evidence="3" id="KW-0411">Iron-sulfur</keyword>
<keyword evidence="2" id="KW-0408">Iron</keyword>
<dbReference type="Pfam" id="PF04055">
    <property type="entry name" value="Radical_SAM"/>
    <property type="match status" value="1"/>
</dbReference>
<proteinExistence type="predicted"/>
<evidence type="ECO:0000313" key="5">
    <source>
        <dbReference type="EMBL" id="HGM47031.1"/>
    </source>
</evidence>
<dbReference type="Gene3D" id="3.80.30.30">
    <property type="match status" value="1"/>
</dbReference>
<dbReference type="SFLD" id="SFLDG01084">
    <property type="entry name" value="Uncharacterised_Radical_SAM_Su"/>
    <property type="match status" value="1"/>
</dbReference>
<dbReference type="InterPro" id="IPR006638">
    <property type="entry name" value="Elp3/MiaA/NifB-like_rSAM"/>
</dbReference>
<name>A0A7C4H975_THEPE</name>
<dbReference type="InterPro" id="IPR058240">
    <property type="entry name" value="rSAM_sf"/>
</dbReference>
<gene>
    <name evidence="5" type="ORF">ENU21_04705</name>
</gene>
<protein>
    <submittedName>
        <fullName evidence="5">Radical SAM protein</fullName>
    </submittedName>
</protein>
<dbReference type="CDD" id="cd01335">
    <property type="entry name" value="Radical_SAM"/>
    <property type="match status" value="1"/>
</dbReference>
<dbReference type="SUPFAM" id="SSF102114">
    <property type="entry name" value="Radical SAM enzymes"/>
    <property type="match status" value="1"/>
</dbReference>
<organism evidence="5">
    <name type="scientific">Thermofilum pendens</name>
    <dbReference type="NCBI Taxonomy" id="2269"/>
    <lineage>
        <taxon>Archaea</taxon>
        <taxon>Thermoproteota</taxon>
        <taxon>Thermoprotei</taxon>
        <taxon>Thermofilales</taxon>
        <taxon>Thermofilaceae</taxon>
        <taxon>Thermofilum</taxon>
    </lineage>
</organism>
<dbReference type="SFLD" id="SFLDS00029">
    <property type="entry name" value="Radical_SAM"/>
    <property type="match status" value="1"/>
</dbReference>
<reference evidence="5" key="1">
    <citation type="journal article" date="2020" name="mSystems">
        <title>Genome- and Community-Level Interaction Insights into Carbon Utilization and Element Cycling Functions of Hydrothermarchaeota in Hydrothermal Sediment.</title>
        <authorList>
            <person name="Zhou Z."/>
            <person name="Liu Y."/>
            <person name="Xu W."/>
            <person name="Pan J."/>
            <person name="Luo Z.H."/>
            <person name="Li M."/>
        </authorList>
    </citation>
    <scope>NUCLEOTIDE SEQUENCE</scope>
    <source>
        <strain evidence="5">SpSt-649</strain>
    </source>
</reference>
<keyword evidence="1" id="KW-0479">Metal-binding</keyword>
<dbReference type="EMBL" id="DTBQ01000132">
    <property type="protein sequence ID" value="HGM47031.1"/>
    <property type="molecule type" value="Genomic_DNA"/>
</dbReference>
<sequence length="310" mass="34616">MPRTPRYLKPFDPWRATSLCTCPFKYTVNPYTGCAHGCLYCYASSYIKRFFEPRPKANFLRLAAEDLRKVPRGSILNISSSSDPYQPLELTHGYTRRLLELASGSYVVEVVTKSDLVIRDVDLLARGPSVVSLTITTLDESLAARLEPRAPPPGRRLRAVEKLSENDIPVVVRVDPLIPGLNDAPESVKEVLEAVAAAGARHVVSSTYKARPESLRRLSEAFPDLIPRLRELYAQGGERIHGYLYAPAAYRYRTLARVREQAHRLNLTFAQCREGFPELIDPGISCDGTHLALSRRALSPERKSREAGVA</sequence>
<dbReference type="GO" id="GO:0003824">
    <property type="term" value="F:catalytic activity"/>
    <property type="evidence" value="ECO:0007669"/>
    <property type="project" value="InterPro"/>
</dbReference>
<dbReference type="SMART" id="SM00729">
    <property type="entry name" value="Elp3"/>
    <property type="match status" value="1"/>
</dbReference>
<evidence type="ECO:0000256" key="1">
    <source>
        <dbReference type="ARBA" id="ARBA00022723"/>
    </source>
</evidence>
<feature type="domain" description="Radical SAM core" evidence="4">
    <location>
        <begin position="20"/>
        <end position="244"/>
    </location>
</feature>
<dbReference type="PROSITE" id="PS51918">
    <property type="entry name" value="RADICAL_SAM"/>
    <property type="match status" value="1"/>
</dbReference>
<dbReference type="PANTHER" id="PTHR43432">
    <property type="entry name" value="SLR0285 PROTEIN"/>
    <property type="match status" value="1"/>
</dbReference>
<evidence type="ECO:0000256" key="2">
    <source>
        <dbReference type="ARBA" id="ARBA00023004"/>
    </source>
</evidence>